<proteinExistence type="inferred from homology"/>
<dbReference type="Pfam" id="PF00227">
    <property type="entry name" value="Proteasome"/>
    <property type="match status" value="1"/>
</dbReference>
<dbReference type="InterPro" id="IPR016050">
    <property type="entry name" value="Proteasome_bsu_CS"/>
</dbReference>
<dbReference type="PANTHER" id="PTHR32194:SF6">
    <property type="entry name" value="PROTEASOME SUBUNIT BETA"/>
    <property type="match status" value="1"/>
</dbReference>
<dbReference type="PIRSF" id="PIRSF001213">
    <property type="entry name" value="Psome_endopept_beta"/>
    <property type="match status" value="1"/>
</dbReference>
<accession>A0A507DBB1</accession>
<gene>
    <name evidence="5" type="ORF">SeLEV6574_g02232</name>
    <name evidence="6" type="ORF">SeMB42_g01665</name>
</gene>
<dbReference type="AlphaFoldDB" id="A0A507DBB1"/>
<reference evidence="7 8" key="1">
    <citation type="journal article" date="2019" name="Sci. Rep.">
        <title>Comparative genomics of chytrid fungi reveal insights into the obligate biotrophic and pathogenic lifestyle of Synchytrium endobioticum.</title>
        <authorList>
            <person name="van de Vossenberg B.T.L.H."/>
            <person name="Warris S."/>
            <person name="Nguyen H.D.T."/>
            <person name="van Gent-Pelzer M.P.E."/>
            <person name="Joly D.L."/>
            <person name="van de Geest H.C."/>
            <person name="Bonants P.J.M."/>
            <person name="Smith D.S."/>
            <person name="Levesque C.A."/>
            <person name="van der Lee T.A.J."/>
        </authorList>
    </citation>
    <scope>NUCLEOTIDE SEQUENCE [LARGE SCALE GENOMIC DNA]</scope>
    <source>
        <strain evidence="5 8">LEV6574</strain>
        <strain evidence="6 7">MB42</strain>
    </source>
</reference>
<dbReference type="OrthoDB" id="10248542at2759"/>
<dbReference type="EMBL" id="QEAN01000044">
    <property type="protein sequence ID" value="TPX52077.1"/>
    <property type="molecule type" value="Genomic_DNA"/>
</dbReference>
<evidence type="ECO:0000313" key="8">
    <source>
        <dbReference type="Proteomes" id="UP000320475"/>
    </source>
</evidence>
<dbReference type="EMBL" id="QEAM01000059">
    <property type="protein sequence ID" value="TPX48108.1"/>
    <property type="molecule type" value="Genomic_DNA"/>
</dbReference>
<dbReference type="STRING" id="286115.A0A507DBB1"/>
<dbReference type="PROSITE" id="PS00854">
    <property type="entry name" value="PROTEASOME_BETA_1"/>
    <property type="match status" value="1"/>
</dbReference>
<dbReference type="FunFam" id="3.60.20.10:FF:000014">
    <property type="entry name" value="Proteasome subunit beta type-7"/>
    <property type="match status" value="1"/>
</dbReference>
<dbReference type="SUPFAM" id="SSF56235">
    <property type="entry name" value="N-terminal nucleophile aminohydrolases (Ntn hydrolases)"/>
    <property type="match status" value="1"/>
</dbReference>
<dbReference type="GO" id="GO:0019774">
    <property type="term" value="C:proteasome core complex, beta-subunit complex"/>
    <property type="evidence" value="ECO:0007669"/>
    <property type="project" value="UniProtKB-UniRule"/>
</dbReference>
<keyword evidence="3 4" id="KW-0539">Nucleus</keyword>
<evidence type="ECO:0000256" key="1">
    <source>
        <dbReference type="ARBA" id="ARBA00022490"/>
    </source>
</evidence>
<keyword evidence="1 4" id="KW-0963">Cytoplasm</keyword>
<dbReference type="PROSITE" id="PS51476">
    <property type="entry name" value="PROTEASOME_BETA_2"/>
    <property type="match status" value="1"/>
</dbReference>
<evidence type="ECO:0000313" key="5">
    <source>
        <dbReference type="EMBL" id="TPX48108.1"/>
    </source>
</evidence>
<dbReference type="Gene3D" id="3.60.20.10">
    <property type="entry name" value="Glutamine Phosphoribosylpyrophosphate, subunit 1, domain 1"/>
    <property type="match status" value="1"/>
</dbReference>
<dbReference type="GO" id="GO:0051603">
    <property type="term" value="P:proteolysis involved in protein catabolic process"/>
    <property type="evidence" value="ECO:0007669"/>
    <property type="project" value="InterPro"/>
</dbReference>
<evidence type="ECO:0000313" key="7">
    <source>
        <dbReference type="Proteomes" id="UP000317494"/>
    </source>
</evidence>
<keyword evidence="2 4" id="KW-0647">Proteasome</keyword>
<name>A0A507DBB1_9FUNG</name>
<dbReference type="InterPro" id="IPR029055">
    <property type="entry name" value="Ntn_hydrolases_N"/>
</dbReference>
<dbReference type="VEuPathDB" id="FungiDB:SeMB42_g01665"/>
<comment type="caution">
    <text evidence="5">The sequence shown here is derived from an EMBL/GenBank/DDBJ whole genome shotgun (WGS) entry which is preliminary data.</text>
</comment>
<dbReference type="CDD" id="cd03760">
    <property type="entry name" value="proteasome_beta_type_4"/>
    <property type="match status" value="1"/>
</dbReference>
<dbReference type="PANTHER" id="PTHR32194">
    <property type="entry name" value="METALLOPROTEASE TLDD"/>
    <property type="match status" value="1"/>
</dbReference>
<evidence type="ECO:0000256" key="2">
    <source>
        <dbReference type="ARBA" id="ARBA00022942"/>
    </source>
</evidence>
<evidence type="ECO:0000313" key="6">
    <source>
        <dbReference type="EMBL" id="TPX52077.1"/>
    </source>
</evidence>
<dbReference type="Proteomes" id="UP000317494">
    <property type="component" value="Unassembled WGS sequence"/>
</dbReference>
<comment type="similarity">
    <text evidence="4">Belongs to the peptidase T1B family.</text>
</comment>
<dbReference type="InterPro" id="IPR016295">
    <property type="entry name" value="Proteasome_beta4"/>
</dbReference>
<evidence type="ECO:0000256" key="3">
    <source>
        <dbReference type="ARBA" id="ARBA00023242"/>
    </source>
</evidence>
<comment type="function">
    <text evidence="4">Non-catalytic component of the proteasome.</text>
</comment>
<dbReference type="Proteomes" id="UP000320475">
    <property type="component" value="Unassembled WGS sequence"/>
</dbReference>
<dbReference type="InterPro" id="IPR023333">
    <property type="entry name" value="Proteasome_suB-type"/>
</dbReference>
<protein>
    <recommendedName>
        <fullName evidence="4">Proteasome subunit beta</fullName>
    </recommendedName>
</protein>
<sequence length="272" mass="30438">MHHLLENWGNSASTDSVRSLFDTTYDYFPSTTTSLAPTMHASMPTTRTSQPIVTGTSVLGIKYKDGIMMIADNLASYGSLARFRDVERIIPVGDFTILGASGDVSDFQALTQMMETLMIKEYDIDDGHKMAPSNIYEYLSRVMYSRRSQVNPLWNSLVVGGHKNGEKFLGFVDLQGTTYQSSTIATGYGAYIAQPLLRKAVEGREDTLTEQEAIKLLDDCMRVLYYRDARSLNKMQRATVTEKGIAITPPYELETEWGFAEYIRGYGATYGQ</sequence>
<evidence type="ECO:0000256" key="4">
    <source>
        <dbReference type="PIRNR" id="PIRNR001213"/>
    </source>
</evidence>
<keyword evidence="7" id="KW-1185">Reference proteome</keyword>
<dbReference type="GO" id="GO:0005737">
    <property type="term" value="C:cytoplasm"/>
    <property type="evidence" value="ECO:0007669"/>
    <property type="project" value="UniProtKB-SubCell"/>
</dbReference>
<organism evidence="5 8">
    <name type="scientific">Synchytrium endobioticum</name>
    <dbReference type="NCBI Taxonomy" id="286115"/>
    <lineage>
        <taxon>Eukaryota</taxon>
        <taxon>Fungi</taxon>
        <taxon>Fungi incertae sedis</taxon>
        <taxon>Chytridiomycota</taxon>
        <taxon>Chytridiomycota incertae sedis</taxon>
        <taxon>Chytridiomycetes</taxon>
        <taxon>Synchytriales</taxon>
        <taxon>Synchytriaceae</taxon>
        <taxon>Synchytrium</taxon>
    </lineage>
</organism>
<dbReference type="InterPro" id="IPR001353">
    <property type="entry name" value="Proteasome_sua/b"/>
</dbReference>
<dbReference type="GO" id="GO:0005634">
    <property type="term" value="C:nucleus"/>
    <property type="evidence" value="ECO:0007669"/>
    <property type="project" value="UniProtKB-SubCell"/>
</dbReference>
<comment type="subcellular location">
    <subcellularLocation>
        <location evidence="4">Cytoplasm</location>
    </subcellularLocation>
    <subcellularLocation>
        <location evidence="4">Nucleus</location>
    </subcellularLocation>
</comment>